<dbReference type="Proteomes" id="UP000217083">
    <property type="component" value="Unassembled WGS sequence"/>
</dbReference>
<organism evidence="2 3">
    <name type="scientific">Lottiidibacillus patelloidae</name>
    <dbReference type="NCBI Taxonomy" id="2670334"/>
    <lineage>
        <taxon>Bacteria</taxon>
        <taxon>Bacillati</taxon>
        <taxon>Bacillota</taxon>
        <taxon>Bacilli</taxon>
        <taxon>Bacillales</taxon>
        <taxon>Bacillaceae</taxon>
        <taxon>Lottiidibacillus</taxon>
    </lineage>
</organism>
<sequence length="175" mass="20642">MKNYLYILLFLLLSAGCASEIEKSSLRTIADFYIGDFNNINRVLIIDQISGDRLNVTDKESIEGFLYAIKDVQFSPDKSQNQGKGLYKVAFFENDELTFTFETLRLSLGIMDGDYYYSEPDIFLLVENFLKDESVQIENENILIYEDIEKRSREYDWWYSLRSELPLENKEKWTK</sequence>
<feature type="signal peptide" evidence="1">
    <location>
        <begin position="1"/>
        <end position="20"/>
    </location>
</feature>
<keyword evidence="1" id="KW-0732">Signal</keyword>
<reference evidence="2 3" key="2">
    <citation type="submission" date="2017-09" db="EMBL/GenBank/DDBJ databases">
        <title>Bacillus patelloidae sp. nov., isolated from the intestinal tract of a marine limpet.</title>
        <authorList>
            <person name="Liu R."/>
            <person name="Dong C."/>
            <person name="Shao Z."/>
        </authorList>
    </citation>
    <scope>NUCLEOTIDE SEQUENCE [LARGE SCALE GENOMIC DNA]</scope>
    <source>
        <strain evidence="2 3">SA5d-4</strain>
    </source>
</reference>
<name>A0A263BX03_9BACI</name>
<evidence type="ECO:0008006" key="4">
    <source>
        <dbReference type="Google" id="ProtNLM"/>
    </source>
</evidence>
<evidence type="ECO:0000313" key="3">
    <source>
        <dbReference type="Proteomes" id="UP000217083"/>
    </source>
</evidence>
<proteinExistence type="predicted"/>
<dbReference type="PROSITE" id="PS51257">
    <property type="entry name" value="PROKAR_LIPOPROTEIN"/>
    <property type="match status" value="1"/>
</dbReference>
<accession>A0A263BX03</accession>
<evidence type="ECO:0000256" key="1">
    <source>
        <dbReference type="SAM" id="SignalP"/>
    </source>
</evidence>
<dbReference type="AlphaFoldDB" id="A0A263BX03"/>
<dbReference type="RefSeq" id="WP_094922707.1">
    <property type="nucleotide sequence ID" value="NZ_NPIA01000002.1"/>
</dbReference>
<protein>
    <recommendedName>
        <fullName evidence="4">DUF4825 domain-containing protein</fullName>
    </recommendedName>
</protein>
<feature type="chain" id="PRO_5039255487" description="DUF4825 domain-containing protein" evidence="1">
    <location>
        <begin position="21"/>
        <end position="175"/>
    </location>
</feature>
<evidence type="ECO:0000313" key="2">
    <source>
        <dbReference type="EMBL" id="OZM57716.1"/>
    </source>
</evidence>
<gene>
    <name evidence="2" type="ORF">CIB95_04950</name>
</gene>
<reference evidence="3" key="1">
    <citation type="submission" date="2017-08" db="EMBL/GenBank/DDBJ databases">
        <authorList>
            <person name="Huang Z."/>
        </authorList>
    </citation>
    <scope>NUCLEOTIDE SEQUENCE [LARGE SCALE GENOMIC DNA]</scope>
    <source>
        <strain evidence="3">SA5d-4</strain>
    </source>
</reference>
<dbReference type="EMBL" id="NPIA01000002">
    <property type="protein sequence ID" value="OZM57716.1"/>
    <property type="molecule type" value="Genomic_DNA"/>
</dbReference>
<keyword evidence="3" id="KW-1185">Reference proteome</keyword>
<comment type="caution">
    <text evidence="2">The sequence shown here is derived from an EMBL/GenBank/DDBJ whole genome shotgun (WGS) entry which is preliminary data.</text>
</comment>